<dbReference type="SUPFAM" id="SSF51395">
    <property type="entry name" value="FMN-linked oxidoreductases"/>
    <property type="match status" value="1"/>
</dbReference>
<comment type="cofactor">
    <cofactor evidence="2">
        <name>[3Fe-4S] cluster</name>
        <dbReference type="ChEBI" id="CHEBI:21137"/>
    </cofactor>
</comment>
<dbReference type="InterPro" id="IPR006982">
    <property type="entry name" value="Glu_synth_centr_N"/>
</dbReference>
<keyword evidence="8" id="KW-0315">Glutamine amidotransferase</keyword>
<evidence type="ECO:0000256" key="11">
    <source>
        <dbReference type="ARBA" id="ARBA00023014"/>
    </source>
</evidence>
<dbReference type="GO" id="GO:0019676">
    <property type="term" value="P:ammonia assimilation cycle"/>
    <property type="evidence" value="ECO:0007669"/>
    <property type="project" value="TreeGrafter"/>
</dbReference>
<keyword evidence="5" id="KW-0285">Flavoprotein</keyword>
<evidence type="ECO:0000256" key="4">
    <source>
        <dbReference type="ARBA" id="ARBA00022605"/>
    </source>
</evidence>
<evidence type="ECO:0000256" key="7">
    <source>
        <dbReference type="ARBA" id="ARBA00022723"/>
    </source>
</evidence>
<dbReference type="InterPro" id="IPR036485">
    <property type="entry name" value="Glu_synth_asu_C_sf"/>
</dbReference>
<evidence type="ECO:0000256" key="3">
    <source>
        <dbReference type="ARBA" id="ARBA00009716"/>
    </source>
</evidence>
<evidence type="ECO:0000259" key="15">
    <source>
        <dbReference type="PROSITE" id="PS51278"/>
    </source>
</evidence>
<evidence type="ECO:0000256" key="2">
    <source>
        <dbReference type="ARBA" id="ARBA00001927"/>
    </source>
</evidence>
<dbReference type="InterPro" id="IPR029055">
    <property type="entry name" value="Ntn_hydrolases_N"/>
</dbReference>
<evidence type="ECO:0000256" key="8">
    <source>
        <dbReference type="ARBA" id="ARBA00022962"/>
    </source>
</evidence>
<evidence type="ECO:0000256" key="9">
    <source>
        <dbReference type="ARBA" id="ARBA00023002"/>
    </source>
</evidence>
<dbReference type="Gene3D" id="3.20.20.70">
    <property type="entry name" value="Aldolase class I"/>
    <property type="match status" value="2"/>
</dbReference>
<keyword evidence="9" id="KW-0560">Oxidoreductase</keyword>
<comment type="pathway">
    <text evidence="14">Amino-acid biosynthesis.</text>
</comment>
<dbReference type="Gene3D" id="2.160.20.60">
    <property type="entry name" value="Glutamate synthase, alpha subunit, C-terminal domain"/>
    <property type="match status" value="1"/>
</dbReference>
<dbReference type="InterPro" id="IPR002932">
    <property type="entry name" value="Glu_synthdom"/>
</dbReference>
<comment type="cofactor">
    <cofactor evidence="1">
        <name>FMN</name>
        <dbReference type="ChEBI" id="CHEBI:58210"/>
    </cofactor>
</comment>
<dbReference type="Pfam" id="PF00310">
    <property type="entry name" value="GATase_2"/>
    <property type="match status" value="1"/>
</dbReference>
<protein>
    <recommendedName>
        <fullName evidence="15">Glutamine amidotransferase type-2 domain-containing protein</fullName>
    </recommendedName>
</protein>
<keyword evidence="6" id="KW-0288">FMN</keyword>
<keyword evidence="4" id="KW-0028">Amino-acid biosynthesis</keyword>
<dbReference type="GO" id="GO:0051538">
    <property type="term" value="F:3 iron, 4 sulfur cluster binding"/>
    <property type="evidence" value="ECO:0007669"/>
    <property type="project" value="UniProtKB-KW"/>
</dbReference>
<gene>
    <name evidence="16" type="ORF">KIH39_16360</name>
</gene>
<dbReference type="Pfam" id="PF01645">
    <property type="entry name" value="Glu_synthase"/>
    <property type="match status" value="1"/>
</dbReference>
<keyword evidence="12" id="KW-0314">Glutamate biosynthesis</keyword>
<dbReference type="GO" id="GO:0006537">
    <property type="term" value="P:glutamate biosynthetic process"/>
    <property type="evidence" value="ECO:0007669"/>
    <property type="project" value="UniProtKB-KW"/>
</dbReference>
<dbReference type="Gene3D" id="3.60.20.10">
    <property type="entry name" value="Glutamine Phosphoribosylpyrophosphate, subunit 1, domain 1"/>
    <property type="match status" value="1"/>
</dbReference>
<organism evidence="16 17">
    <name type="scientific">Telmatocola sphagniphila</name>
    <dbReference type="NCBI Taxonomy" id="1123043"/>
    <lineage>
        <taxon>Bacteria</taxon>
        <taxon>Pseudomonadati</taxon>
        <taxon>Planctomycetota</taxon>
        <taxon>Planctomycetia</taxon>
        <taxon>Gemmatales</taxon>
        <taxon>Gemmataceae</taxon>
    </lineage>
</organism>
<keyword evidence="13" id="KW-0003">3Fe-4S</keyword>
<evidence type="ECO:0000256" key="10">
    <source>
        <dbReference type="ARBA" id="ARBA00023004"/>
    </source>
</evidence>
<sequence length="1589" mass="174839">MNEAGLALVRSRELLYQDDVGKDACGIGGVAAKDGKPTSEVLKRTLTALKAVEHRGGICGEAGDGAGVSLQIPQNFFKEEARRHKLDQARFLKEEDKLAIGVFFFLDREPQRVEAAKKIIRDVLGSGPYYLFGWRPVPVHMDAIPKTARESCPSSIEQLLIRVEGDAFAAEKWLYRRRLELRQRFEEEKLQVYVCSLSTRVISYKGLLTSDQAIAFYPDLSRDDMETGIAYFHRRYSTNTYPNWMLGQPFRILCHNGEINTIRTNRNAVHAYARGLSPALPGNDLLTPRMSDSGSLDEWVEHLMLERDWSLLRAMRLSLPPVWDSEADYWGPEAVDTFTYCRRAYGSLSAWDGPAGLVASDGRYLVALVDRMGLRPVRWLSDKRGWLYIASESGVFGLDNATIVASGQLQPGQMIAIDTQTGERLDHFQTLDRVVTEMSSGELEARRKMTGISYPNLHELNKAEIIIPEGFDFTAQTSDTVEAQLNHRNWTLDHLLQACGWDFQRAVFVKEMAKLRKEPLSSMGHDRVLTIFSNYHQTLFKYLQQTFAEVTNPPIDPYREGGAMSLMTYLGKPAGFADGQQKTSDGRDALPIKQMELSSPVVSDAIIEEIRRNEVLAYTTLDATFNLSGGKAALRTALTSLQSAAEKAVHEGYRVLCVSDKESSKMGIVPIPSLLALGAVHTYLCKQGLRDRCSLVVQAADVQEGHDICCLIAFGADAVHPYLMLRIIQNGLTFKEADTKQESTLSARECLENIFAALEDSIKKIIAKMGITTIEGYRGAQLFEAVGFGSELMEFLGEFPSRIGGIQLEHLVEDAAWRVEQAEKMSVLGKHLDYTAFNAKVRMALRDAVKEAYPEPEMGGGESVYTAVPTDNDPEAPKRVADKYVKFTELVQNRTPTVLRDLFLIKLSGQPVKLEEVEPAIHIIRRKFRGAAMSHGALTGASHQTLAAAFNELDGLSNSGEGGEARFRNDMPERAWGEFWDTIRQQRIQNPSIYTLAGELRKSRFRSRIRQVASGRFGVDAEYLINADELQIKMAQGAKPGEGGQLMGKKVTKEIAEIRYGKPGNDLISPPPHHDIYSIEDLAQLIYDLKAIKPGMPVSVKLVAVENIGTIAVGVAKAGADIIEIDGIDGGTGAAMISSKEHAGLPSEMGLAEAHQALVVNGLRKAVTLRVGGGIKNGYDVVKYALFGADEFSFGQALMVSVGCIVCKSCHIPNCPTGITGSMEKYHGHPEHTKAYLYSVAEEVRKLLANMGFTKLEQIVGRGDLLLKNPSMKGRATLVDVSRFVRTDMALTNLLEKYPQDLQPGGVCSTGVGFGPERSLNEKIVAAAQDAVDACMSSELMFRIRNSDRSVGATLAGRIAMLYGREGMPNNRRIAVNFEGEAGQSFGAWNLNSMELKLNGFAQDGVAKGISGGTVTVTLDYERTDYGNQIQSVAGNNVGYGGTGGRIYIGGRAGHRLGIRNSGAVIVAEAAGKYACEYMTRGKVLILGAIENEVGSGMTGGELFIFDPKNELPGKLHSKSVALVDCNYVDYEWIHPLMDHYYSLTRSRSAEKILKDWTEIRRGKKLKKVVPLAVARKMEDYAATGTNAG</sequence>
<keyword evidence="17" id="KW-1185">Reference proteome</keyword>
<evidence type="ECO:0000256" key="12">
    <source>
        <dbReference type="ARBA" id="ARBA00023164"/>
    </source>
</evidence>
<evidence type="ECO:0000256" key="14">
    <source>
        <dbReference type="ARBA" id="ARBA00029440"/>
    </source>
</evidence>
<feature type="domain" description="Glutamine amidotransferase type-2" evidence="15">
    <location>
        <begin position="25"/>
        <end position="420"/>
    </location>
</feature>
<dbReference type="InterPro" id="IPR013785">
    <property type="entry name" value="Aldolase_TIM"/>
</dbReference>
<comment type="similarity">
    <text evidence="3">Belongs to the glutamate synthase family.</text>
</comment>
<evidence type="ECO:0000256" key="5">
    <source>
        <dbReference type="ARBA" id="ARBA00022630"/>
    </source>
</evidence>
<dbReference type="CDD" id="cd02808">
    <property type="entry name" value="GltS_FMN"/>
    <property type="match status" value="1"/>
</dbReference>
<reference evidence="16" key="1">
    <citation type="submission" date="2021-05" db="EMBL/GenBank/DDBJ databases">
        <title>Complete genome sequence of the cellulolytic planctomycete Telmatocola sphagniphila SP2T and characterization of the first cellulase from planctomycetes.</title>
        <authorList>
            <person name="Rakitin A.L."/>
            <person name="Beletsky A.V."/>
            <person name="Naumoff D.G."/>
            <person name="Kulichevskaya I.S."/>
            <person name="Mardanov A.V."/>
            <person name="Ravin N.V."/>
            <person name="Dedysh S.N."/>
        </authorList>
    </citation>
    <scope>NUCLEOTIDE SEQUENCE</scope>
    <source>
        <strain evidence="16">SP2T</strain>
    </source>
</reference>
<evidence type="ECO:0000313" key="16">
    <source>
        <dbReference type="EMBL" id="QVL30421.1"/>
    </source>
</evidence>
<evidence type="ECO:0000256" key="1">
    <source>
        <dbReference type="ARBA" id="ARBA00001917"/>
    </source>
</evidence>
<evidence type="ECO:0000256" key="6">
    <source>
        <dbReference type="ARBA" id="ARBA00022643"/>
    </source>
</evidence>
<keyword evidence="11" id="KW-0411">Iron-sulfur</keyword>
<proteinExistence type="inferred from homology"/>
<dbReference type="SUPFAM" id="SSF69336">
    <property type="entry name" value="Alpha subunit of glutamate synthase, C-terminal domain"/>
    <property type="match status" value="1"/>
</dbReference>
<dbReference type="Pfam" id="PF04898">
    <property type="entry name" value="Glu_syn_central"/>
    <property type="match status" value="1"/>
</dbReference>
<keyword evidence="10" id="KW-0408">Iron</keyword>
<evidence type="ECO:0000256" key="13">
    <source>
        <dbReference type="ARBA" id="ARBA00023291"/>
    </source>
</evidence>
<dbReference type="PANTHER" id="PTHR11938">
    <property type="entry name" value="FAD NADPH DEHYDROGENASE/OXIDOREDUCTASE"/>
    <property type="match status" value="1"/>
</dbReference>
<dbReference type="RefSeq" id="WP_213494292.1">
    <property type="nucleotide sequence ID" value="NZ_CP074694.1"/>
</dbReference>
<keyword evidence="7" id="KW-0479">Metal-binding</keyword>
<accession>A0A8E6B2D2</accession>
<dbReference type="PANTHER" id="PTHR11938:SF133">
    <property type="entry name" value="GLUTAMATE SYNTHASE (NADH)"/>
    <property type="match status" value="1"/>
</dbReference>
<dbReference type="InterPro" id="IPR002489">
    <property type="entry name" value="Glu_synth_asu_C"/>
</dbReference>
<dbReference type="InterPro" id="IPR050711">
    <property type="entry name" value="ET-N_metabolism_enzyme"/>
</dbReference>
<name>A0A8E6B2D2_9BACT</name>
<dbReference type="GO" id="GO:0046872">
    <property type="term" value="F:metal ion binding"/>
    <property type="evidence" value="ECO:0007669"/>
    <property type="project" value="UniProtKB-KW"/>
</dbReference>
<dbReference type="Pfam" id="PF01493">
    <property type="entry name" value="GXGXG"/>
    <property type="match status" value="1"/>
</dbReference>
<dbReference type="SUPFAM" id="SSF56235">
    <property type="entry name" value="N-terminal nucleophile aminohydrolases (Ntn hydrolases)"/>
    <property type="match status" value="1"/>
</dbReference>
<dbReference type="InterPro" id="IPR017932">
    <property type="entry name" value="GATase_2_dom"/>
</dbReference>
<dbReference type="EMBL" id="CP074694">
    <property type="protein sequence ID" value="QVL30421.1"/>
    <property type="molecule type" value="Genomic_DNA"/>
</dbReference>
<dbReference type="Proteomes" id="UP000676194">
    <property type="component" value="Chromosome"/>
</dbReference>
<dbReference type="PROSITE" id="PS51278">
    <property type="entry name" value="GATASE_TYPE_2"/>
    <property type="match status" value="1"/>
</dbReference>
<evidence type="ECO:0000313" key="17">
    <source>
        <dbReference type="Proteomes" id="UP000676194"/>
    </source>
</evidence>
<dbReference type="KEGG" id="tsph:KIH39_16360"/>
<dbReference type="GO" id="GO:0015930">
    <property type="term" value="F:glutamate synthase activity"/>
    <property type="evidence" value="ECO:0007669"/>
    <property type="project" value="InterPro"/>
</dbReference>